<gene>
    <name evidence="2" type="ORF">GKQ51_23545</name>
</gene>
<proteinExistence type="predicted"/>
<keyword evidence="2" id="KW-0614">Plasmid</keyword>
<dbReference type="Proteomes" id="UP000596192">
    <property type="component" value="Plasmid unnamed2"/>
</dbReference>
<dbReference type="RefSeq" id="WP_198868264.1">
    <property type="nucleotide sequence ID" value="NZ_CP066312.1"/>
</dbReference>
<accession>A0AAQ0C247</accession>
<keyword evidence="1" id="KW-0812">Transmembrane</keyword>
<keyword evidence="1" id="KW-1133">Transmembrane helix</keyword>
<sequence length="89" mass="9961">MPSSKQFKLPVRTTPYAFALYMSAIMAFLMCLVITAANNGIQEDYLNNVLKAYKLAMPVAFVCVLLVRPIVLKLVSWTVHPARDSRPDS</sequence>
<evidence type="ECO:0000313" key="3">
    <source>
        <dbReference type="Proteomes" id="UP000596192"/>
    </source>
</evidence>
<evidence type="ECO:0000256" key="1">
    <source>
        <dbReference type="SAM" id="Phobius"/>
    </source>
</evidence>
<reference evidence="2 3" key="1">
    <citation type="submission" date="2020-12" db="EMBL/GenBank/DDBJ databases">
        <title>Genomic Analysis and Response surface optimization of nitrogen-fixing conditions for A. chroococcum strain HR1, Isolation from rhizosphere soil.</title>
        <authorList>
            <person name="Li J."/>
            <person name="Yang H."/>
            <person name="Liu H."/>
            <person name="Wang C."/>
            <person name="Tian Y."/>
            <person name="Lu X.Y."/>
        </authorList>
    </citation>
    <scope>NUCLEOTIDE SEQUENCE [LARGE SCALE GENOMIC DNA]</scope>
    <source>
        <strain evidence="2 3">HR1</strain>
        <plasmid evidence="2 3">unnamed2</plasmid>
    </source>
</reference>
<keyword evidence="1" id="KW-0472">Membrane</keyword>
<feature type="transmembrane region" description="Helical" evidence="1">
    <location>
        <begin position="53"/>
        <end position="71"/>
    </location>
</feature>
<organism evidence="2 3">
    <name type="scientific">Azotobacter chroococcum</name>
    <dbReference type="NCBI Taxonomy" id="353"/>
    <lineage>
        <taxon>Bacteria</taxon>
        <taxon>Pseudomonadati</taxon>
        <taxon>Pseudomonadota</taxon>
        <taxon>Gammaproteobacteria</taxon>
        <taxon>Pseudomonadales</taxon>
        <taxon>Pseudomonadaceae</taxon>
        <taxon>Azotobacter</taxon>
    </lineage>
</organism>
<dbReference type="AlphaFoldDB" id="A0AAQ0C247"/>
<name>A0AAQ0C247_9GAMM</name>
<dbReference type="InterPro" id="IPR021529">
    <property type="entry name" value="DUF2798"/>
</dbReference>
<feature type="transmembrane region" description="Helical" evidence="1">
    <location>
        <begin position="20"/>
        <end position="41"/>
    </location>
</feature>
<dbReference type="EMBL" id="CP066312">
    <property type="protein sequence ID" value="QQE91335.1"/>
    <property type="molecule type" value="Genomic_DNA"/>
</dbReference>
<protein>
    <submittedName>
        <fullName evidence="2">DUF2798 domain-containing protein</fullName>
    </submittedName>
</protein>
<evidence type="ECO:0000313" key="2">
    <source>
        <dbReference type="EMBL" id="QQE91335.1"/>
    </source>
</evidence>
<geneLocation type="plasmid" evidence="2 3">
    <name>unnamed2</name>
</geneLocation>
<dbReference type="Pfam" id="PF11391">
    <property type="entry name" value="DUF2798"/>
    <property type="match status" value="1"/>
</dbReference>